<dbReference type="Pfam" id="PF01301">
    <property type="entry name" value="Glyco_hydro_35"/>
    <property type="match status" value="1"/>
</dbReference>
<dbReference type="Proteomes" id="UP001595961">
    <property type="component" value="Unassembled WGS sequence"/>
</dbReference>
<feature type="domain" description="DUF5597" evidence="2">
    <location>
        <begin position="413"/>
        <end position="535"/>
    </location>
</feature>
<evidence type="ECO:0000259" key="1">
    <source>
        <dbReference type="Pfam" id="PF01301"/>
    </source>
</evidence>
<evidence type="ECO:0000313" key="4">
    <source>
        <dbReference type="Proteomes" id="UP001595961"/>
    </source>
</evidence>
<proteinExistence type="predicted"/>
<dbReference type="InterPro" id="IPR031330">
    <property type="entry name" value="Gly_Hdrlase_35_cat"/>
</dbReference>
<comment type="caution">
    <text evidence="3">The sequence shown here is derived from an EMBL/GenBank/DDBJ whole genome shotgun (WGS) entry which is preliminary data.</text>
</comment>
<dbReference type="PROSITE" id="PS51257">
    <property type="entry name" value="PROKAR_LIPOPROTEIN"/>
    <property type="match status" value="1"/>
</dbReference>
<dbReference type="InterPro" id="IPR040719">
    <property type="entry name" value="DUF5597"/>
</dbReference>
<protein>
    <submittedName>
        <fullName evidence="3">DUF5597 domain-containing protein</fullName>
    </submittedName>
</protein>
<name>A0ABV9BYW9_9GAMM</name>
<reference evidence="4" key="1">
    <citation type="journal article" date="2019" name="Int. J. Syst. Evol. Microbiol.">
        <title>The Global Catalogue of Microorganisms (GCM) 10K type strain sequencing project: providing services to taxonomists for standard genome sequencing and annotation.</title>
        <authorList>
            <consortium name="The Broad Institute Genomics Platform"/>
            <consortium name="The Broad Institute Genome Sequencing Center for Infectious Disease"/>
            <person name="Wu L."/>
            <person name="Ma J."/>
        </authorList>
    </citation>
    <scope>NUCLEOTIDE SEQUENCE [LARGE SCALE GENOMIC DNA]</scope>
    <source>
        <strain evidence="4">CCM 4481</strain>
    </source>
</reference>
<dbReference type="Gene3D" id="3.20.20.80">
    <property type="entry name" value="Glycosidases"/>
    <property type="match status" value="1"/>
</dbReference>
<dbReference type="Gene3D" id="2.60.220.20">
    <property type="entry name" value="putative beta-Galactosidase from caulobacter crescentus"/>
    <property type="match status" value="1"/>
</dbReference>
<feature type="domain" description="Glycoside hydrolase 35 catalytic" evidence="1">
    <location>
        <begin position="55"/>
        <end position="243"/>
    </location>
</feature>
<accession>A0ABV9BYW9</accession>
<evidence type="ECO:0000259" key="2">
    <source>
        <dbReference type="Pfam" id="PF18120"/>
    </source>
</evidence>
<organism evidence="3 4">
    <name type="scientific">Dyella halodurans</name>
    <dbReference type="NCBI Taxonomy" id="1920171"/>
    <lineage>
        <taxon>Bacteria</taxon>
        <taxon>Pseudomonadati</taxon>
        <taxon>Pseudomonadota</taxon>
        <taxon>Gammaproteobacteria</taxon>
        <taxon>Lysobacterales</taxon>
        <taxon>Rhodanobacteraceae</taxon>
        <taxon>Dyella</taxon>
    </lineage>
</organism>
<gene>
    <name evidence="3" type="ORF">ACFO5W_04700</name>
</gene>
<dbReference type="Pfam" id="PF18120">
    <property type="entry name" value="DUF5597"/>
    <property type="match status" value="1"/>
</dbReference>
<sequence>MTTYLRSTSVPSRLPKVAAIASALLALFVLTTACVAKSSASPIPTIEKKGAQAHLIVDGAPYLILGGQVHNSDTSNPEDLNKAMDVLASWQANTVEVPIYWEALEPTPGHYDFSSVDLAVNAARKHGLRLVPLWFGTWKNGESQYVPDWMKQDQATYPRAKGLRGEVTSTISPFSQAAREADARAFAALMQHIKSIDESQRTVLMVQVENEAGIVNTDRDYSDVANKQFEAAVPAELLSYLDGHRQQLSAPMAAALSHAPKSGNWTQVFGEKAPEVFSAWAISNYVNTVAAAGKREYALPMYVNVWLIEGVERPGRWPSGGATVNTLDVWKAGAPVIDMLSPDIYYPKFYDVAAQYTRSDNPLYVPETNFNPYFAAFAYTTFGDFNGMGFNPFGIDDVVTKGDIGTAIGMRFQDTYSVLRPLLPLIASKQYTGKLHPVLQGLANGEDWKQSVRLTDRLAANVDFTATFDPVKGRAAGMIIELAPDDFIVVGSGFDVVFREMQGPLRDAELISIEEGTFQGDQWVRARRLNGDERHVSLPDHSTILRVRIAK</sequence>
<dbReference type="InterPro" id="IPR017853">
    <property type="entry name" value="GH"/>
</dbReference>
<keyword evidence="4" id="KW-1185">Reference proteome</keyword>
<dbReference type="RefSeq" id="WP_266150649.1">
    <property type="nucleotide sequence ID" value="NZ_CP064028.1"/>
</dbReference>
<dbReference type="EMBL" id="JBHSGA010000008">
    <property type="protein sequence ID" value="MFC4525929.1"/>
    <property type="molecule type" value="Genomic_DNA"/>
</dbReference>
<evidence type="ECO:0000313" key="3">
    <source>
        <dbReference type="EMBL" id="MFC4525929.1"/>
    </source>
</evidence>
<dbReference type="SUPFAM" id="SSF51445">
    <property type="entry name" value="(Trans)glycosidases"/>
    <property type="match status" value="1"/>
</dbReference>